<comment type="subcellular location">
    <subcellularLocation>
        <location evidence="6">Cell membrane</location>
        <topology evidence="6">Multi-pass membrane protein</topology>
    </subcellularLocation>
    <subcellularLocation>
        <location evidence="1">Membrane</location>
        <topology evidence="1">Multi-pass membrane protein</topology>
    </subcellularLocation>
</comment>
<keyword evidence="8" id="KW-1185">Reference proteome</keyword>
<dbReference type="PANTHER" id="PTHR43483:SF3">
    <property type="entry name" value="MEMBRANE TRANSPORTER PROTEIN HI_0806-RELATED"/>
    <property type="match status" value="1"/>
</dbReference>
<feature type="transmembrane region" description="Helical" evidence="6">
    <location>
        <begin position="49"/>
        <end position="69"/>
    </location>
</feature>
<dbReference type="PANTHER" id="PTHR43483">
    <property type="entry name" value="MEMBRANE TRANSPORTER PROTEIN HI_0806-RELATED"/>
    <property type="match status" value="1"/>
</dbReference>
<name>A0A0W0W674_9GAMM</name>
<keyword evidence="4 6" id="KW-1133">Transmembrane helix</keyword>
<evidence type="ECO:0000313" key="8">
    <source>
        <dbReference type="Proteomes" id="UP000054761"/>
    </source>
</evidence>
<comment type="caution">
    <text evidence="7">The sequence shown here is derived from an EMBL/GenBank/DDBJ whole genome shotgun (WGS) entry which is preliminary data.</text>
</comment>
<evidence type="ECO:0000256" key="3">
    <source>
        <dbReference type="ARBA" id="ARBA00022692"/>
    </source>
</evidence>
<dbReference type="OrthoDB" id="457670at2"/>
<gene>
    <name evidence="7" type="ORF">Lisr_0939</name>
</gene>
<dbReference type="Proteomes" id="UP000054761">
    <property type="component" value="Unassembled WGS sequence"/>
</dbReference>
<dbReference type="PATRIC" id="fig|454.4.peg.1007"/>
<keyword evidence="6" id="KW-1003">Cell membrane</keyword>
<dbReference type="InterPro" id="IPR002781">
    <property type="entry name" value="TM_pro_TauE-like"/>
</dbReference>
<feature type="transmembrane region" description="Helical" evidence="6">
    <location>
        <begin position="12"/>
        <end position="43"/>
    </location>
</feature>
<reference evidence="7 8" key="1">
    <citation type="submission" date="2015-11" db="EMBL/GenBank/DDBJ databases">
        <title>Genomic analysis of 38 Legionella species identifies large and diverse effector repertoires.</title>
        <authorList>
            <person name="Burstein D."/>
            <person name="Amaro F."/>
            <person name="Zusman T."/>
            <person name="Lifshitz Z."/>
            <person name="Cohen O."/>
            <person name="Gilbert J.A."/>
            <person name="Pupko T."/>
            <person name="Shuman H.A."/>
            <person name="Segal G."/>
        </authorList>
    </citation>
    <scope>NUCLEOTIDE SEQUENCE [LARGE SCALE GENOMIC DNA]</scope>
    <source>
        <strain evidence="7 8">Bercovier 4</strain>
    </source>
</reference>
<keyword evidence="3 6" id="KW-0812">Transmembrane</keyword>
<dbReference type="EMBL" id="LNYH01000044">
    <property type="protein sequence ID" value="KTD27908.1"/>
    <property type="molecule type" value="Genomic_DNA"/>
</dbReference>
<evidence type="ECO:0000256" key="5">
    <source>
        <dbReference type="ARBA" id="ARBA00023136"/>
    </source>
</evidence>
<dbReference type="GO" id="GO:0005886">
    <property type="term" value="C:plasma membrane"/>
    <property type="evidence" value="ECO:0007669"/>
    <property type="project" value="UniProtKB-SubCell"/>
</dbReference>
<feature type="transmembrane region" description="Helical" evidence="6">
    <location>
        <begin position="152"/>
        <end position="173"/>
    </location>
</feature>
<proteinExistence type="inferred from homology"/>
<feature type="transmembrane region" description="Helical" evidence="6">
    <location>
        <begin position="112"/>
        <end position="131"/>
    </location>
</feature>
<organism evidence="7 8">
    <name type="scientific">Legionella israelensis</name>
    <dbReference type="NCBI Taxonomy" id="454"/>
    <lineage>
        <taxon>Bacteria</taxon>
        <taxon>Pseudomonadati</taxon>
        <taxon>Pseudomonadota</taxon>
        <taxon>Gammaproteobacteria</taxon>
        <taxon>Legionellales</taxon>
        <taxon>Legionellaceae</taxon>
        <taxon>Legionella</taxon>
    </lineage>
</organism>
<evidence type="ECO:0000313" key="7">
    <source>
        <dbReference type="EMBL" id="KTD27908.1"/>
    </source>
</evidence>
<evidence type="ECO:0000256" key="2">
    <source>
        <dbReference type="ARBA" id="ARBA00009142"/>
    </source>
</evidence>
<keyword evidence="5 6" id="KW-0472">Membrane</keyword>
<dbReference type="RefSeq" id="WP_058501307.1">
    <property type="nucleotide sequence ID" value="NZ_CAAAJA010000073.1"/>
</dbReference>
<sequence length="268" mass="28710">MIITELLENGAVFALTGAFAGLMAGILGIGGGMVVVPALAFIFRHNQTVPPSLIMHVAAGTSLAVMIITSQASVRAHYRLGEILWSVYRRLWPGIVIGAVLGAILADLLPSHWLKIIFGVFLLIVAYKMFLDRHITRPHQYPRAWIHHFISGLIGVKSGLLGVGGGALIIPYLTYCGVDIRKIAAISSLCTMTVAVVGTLAFMVTGSNEPGLPAYSIGYVYWPAAFWVAIPSALFAPVGARLTYVLPVAQLKNGFIVFLLLAALDMLI</sequence>
<feature type="transmembrane region" description="Helical" evidence="6">
    <location>
        <begin position="90"/>
        <end position="106"/>
    </location>
</feature>
<feature type="transmembrane region" description="Helical" evidence="6">
    <location>
        <begin position="244"/>
        <end position="264"/>
    </location>
</feature>
<dbReference type="STRING" id="454.Lisr_0939"/>
<comment type="similarity">
    <text evidence="2 6">Belongs to the 4-toluene sulfonate uptake permease (TSUP) (TC 2.A.102) family.</text>
</comment>
<feature type="transmembrane region" description="Helical" evidence="6">
    <location>
        <begin position="217"/>
        <end position="238"/>
    </location>
</feature>
<accession>A0A0W0W674</accession>
<feature type="transmembrane region" description="Helical" evidence="6">
    <location>
        <begin position="185"/>
        <end position="205"/>
    </location>
</feature>
<evidence type="ECO:0000256" key="4">
    <source>
        <dbReference type="ARBA" id="ARBA00022989"/>
    </source>
</evidence>
<dbReference type="AlphaFoldDB" id="A0A0W0W674"/>
<evidence type="ECO:0000256" key="1">
    <source>
        <dbReference type="ARBA" id="ARBA00004141"/>
    </source>
</evidence>
<protein>
    <recommendedName>
        <fullName evidence="6">Probable membrane transporter protein</fullName>
    </recommendedName>
</protein>
<dbReference type="Pfam" id="PF01925">
    <property type="entry name" value="TauE"/>
    <property type="match status" value="1"/>
</dbReference>
<evidence type="ECO:0000256" key="6">
    <source>
        <dbReference type="RuleBase" id="RU363041"/>
    </source>
</evidence>